<dbReference type="EC" id="3.2.2.-" evidence="6"/>
<dbReference type="EMBL" id="JAWJWE010000010">
    <property type="protein sequence ID" value="KAK6630563.1"/>
    <property type="molecule type" value="Genomic_DNA"/>
</dbReference>
<comment type="catalytic activity">
    <reaction evidence="5 6">
        <text>queuosine 5'-phosphate + H2O = queuine + D-ribose 5-phosphate</text>
        <dbReference type="Rhea" id="RHEA:75387"/>
        <dbReference type="ChEBI" id="CHEBI:15377"/>
        <dbReference type="ChEBI" id="CHEBI:17433"/>
        <dbReference type="ChEBI" id="CHEBI:78346"/>
        <dbReference type="ChEBI" id="CHEBI:194371"/>
    </reaction>
    <physiologicalReaction direction="left-to-right" evidence="5 6">
        <dbReference type="Rhea" id="RHEA:75388"/>
    </physiologicalReaction>
</comment>
<evidence type="ECO:0000256" key="1">
    <source>
        <dbReference type="ARBA" id="ARBA00022801"/>
    </source>
</evidence>
<gene>
    <name evidence="7" type="ORF">RUM43_014548</name>
</gene>
<evidence type="ECO:0000256" key="3">
    <source>
        <dbReference type="ARBA" id="ARBA00035306"/>
    </source>
</evidence>
<comment type="caution">
    <text evidence="7">The sequence shown here is derived from an EMBL/GenBank/DDBJ whole genome shotgun (WGS) entry which is preliminary data.</text>
</comment>
<protein>
    <recommendedName>
        <fullName evidence="3 6">Queuosine 5'-phosphate N-glycosylase/hydrolase</fullName>
        <ecNumber evidence="6">3.2.2.-</ecNumber>
    </recommendedName>
    <alternativeName>
        <fullName evidence="4 6">Queuosine-nucleotide N-glycosylase/hydrolase</fullName>
    </alternativeName>
</protein>
<reference evidence="7 8" key="1">
    <citation type="submission" date="2023-10" db="EMBL/GenBank/DDBJ databases">
        <title>Genomes of two closely related lineages of the louse Polyplax serrata with different host specificities.</title>
        <authorList>
            <person name="Martinu J."/>
            <person name="Tarabai H."/>
            <person name="Stefka J."/>
            <person name="Hypsa V."/>
        </authorList>
    </citation>
    <scope>NUCLEOTIDE SEQUENCE [LARGE SCALE GENOMIC DNA]</scope>
    <source>
        <strain evidence="7">HR10_N</strain>
    </source>
</reference>
<proteinExistence type="inferred from homology"/>
<evidence type="ECO:0000313" key="7">
    <source>
        <dbReference type="EMBL" id="KAK6630563.1"/>
    </source>
</evidence>
<dbReference type="AlphaFoldDB" id="A0AAN8Q206"/>
<evidence type="ECO:0000313" key="8">
    <source>
        <dbReference type="Proteomes" id="UP001372834"/>
    </source>
</evidence>
<dbReference type="PANTHER" id="PTHR21314:SF0">
    <property type="entry name" value="QUEUOSINE 5'-PHOSPHATE N-GLYCOSYLASE_HYDROLASE"/>
    <property type="match status" value="1"/>
</dbReference>
<dbReference type="Proteomes" id="UP001372834">
    <property type="component" value="Unassembled WGS sequence"/>
</dbReference>
<accession>A0AAN8Q206</accession>
<sequence>MNSMTLTPRESGEFIAQAADHVKINQESINRTAEQVSVLKRNGVQEKIISVVTFHIHSQIVELLQSNSLSISGITQSEIHPKTPNEEALNWIFLVDTLNFCFWTQNGDHWSVTWKGKKYTGYFALCAAVNRALEEGYSITNPKYYSQISLRDLKTILRGDNKLVSVQLLNKRLDCLHEVGLTLLERFDGKFLNCVSACNGSAEKLLKIIVENFPCYKDETHYKGQKVSLYKRAQILIGDIWICFKGQNEGHFNDIDKLTMFADYRVPQVLVHFNIFRYSDDLMEKLKKGLYLQFHFSLVLQFYLHCHFSTGVLLDSGSPEEVEIRGCSIHAVELLNKKIKQLKNNIVSNVNQNNSSENSIICNSILIDHYLWDYRRQHASELESIPFHRTLSIFY</sequence>
<evidence type="ECO:0000256" key="5">
    <source>
        <dbReference type="ARBA" id="ARBA00048204"/>
    </source>
</evidence>
<dbReference type="InterPro" id="IPR019438">
    <property type="entry name" value="Q_salvage"/>
</dbReference>
<organism evidence="7 8">
    <name type="scientific">Polyplax serrata</name>
    <name type="common">Common mouse louse</name>
    <dbReference type="NCBI Taxonomy" id="468196"/>
    <lineage>
        <taxon>Eukaryota</taxon>
        <taxon>Metazoa</taxon>
        <taxon>Ecdysozoa</taxon>
        <taxon>Arthropoda</taxon>
        <taxon>Hexapoda</taxon>
        <taxon>Insecta</taxon>
        <taxon>Pterygota</taxon>
        <taxon>Neoptera</taxon>
        <taxon>Paraneoptera</taxon>
        <taxon>Psocodea</taxon>
        <taxon>Troctomorpha</taxon>
        <taxon>Phthiraptera</taxon>
        <taxon>Anoplura</taxon>
        <taxon>Polyplacidae</taxon>
        <taxon>Polyplax</taxon>
    </lineage>
</organism>
<evidence type="ECO:0000256" key="6">
    <source>
        <dbReference type="RuleBase" id="RU365002"/>
    </source>
</evidence>
<dbReference type="GO" id="GO:0006400">
    <property type="term" value="P:tRNA modification"/>
    <property type="evidence" value="ECO:0007669"/>
    <property type="project" value="TreeGrafter"/>
</dbReference>
<dbReference type="Pfam" id="PF10343">
    <property type="entry name" value="Q_salvage"/>
    <property type="match status" value="2"/>
</dbReference>
<name>A0AAN8Q206_POLSC</name>
<comment type="function">
    <text evidence="6">Catalyzes the hydrolysis of queuosine 5'-phosphate, releasing the nucleobase queuine (q). Is required for salvage of queuine from exogenous queuosine (Q) that is imported and then converted to queuosine 5'-phosphate intracellularly.</text>
</comment>
<dbReference type="PANTHER" id="PTHR21314">
    <property type="entry name" value="QUEUOSINE 5'-PHOSPHATE N-GLYCOSYLASE_HYDROLASE-RELATED"/>
    <property type="match status" value="1"/>
</dbReference>
<evidence type="ECO:0000256" key="4">
    <source>
        <dbReference type="ARBA" id="ARBA00035393"/>
    </source>
</evidence>
<keyword evidence="1 6" id="KW-0378">Hydrolase</keyword>
<comment type="similarity">
    <text evidence="2 6">Belongs to the QNG1 protein family.</text>
</comment>
<dbReference type="GO" id="GO:0016787">
    <property type="term" value="F:hydrolase activity"/>
    <property type="evidence" value="ECO:0007669"/>
    <property type="project" value="UniProtKB-KW"/>
</dbReference>
<evidence type="ECO:0000256" key="2">
    <source>
        <dbReference type="ARBA" id="ARBA00035119"/>
    </source>
</evidence>